<evidence type="ECO:0008006" key="5">
    <source>
        <dbReference type="Google" id="ProtNLM"/>
    </source>
</evidence>
<dbReference type="RefSeq" id="WP_270045706.1">
    <property type="nucleotide sequence ID" value="NZ_JAPDOD010000066.1"/>
</dbReference>
<dbReference type="AlphaFoldDB" id="A0A9X3N7S7"/>
<reference evidence="3" key="1">
    <citation type="submission" date="2022-10" db="EMBL/GenBank/DDBJ databases">
        <title>The WGS of Solirubrobacter ginsenosidimutans DSM 21036.</title>
        <authorList>
            <person name="Jiang Z."/>
        </authorList>
    </citation>
    <scope>NUCLEOTIDE SEQUENCE</scope>
    <source>
        <strain evidence="3">DSM 21036</strain>
    </source>
</reference>
<name>A0A9X3N7S7_9ACTN</name>
<accession>A0A9X3N7S7</accession>
<keyword evidence="2" id="KW-0472">Membrane</keyword>
<protein>
    <recommendedName>
        <fullName evidence="5">Type 4 fimbrial biogenesis protein PilX N-terminal domain-containing protein</fullName>
    </recommendedName>
</protein>
<comment type="caution">
    <text evidence="3">The sequence shown here is derived from an EMBL/GenBank/DDBJ whole genome shotgun (WGS) entry which is preliminary data.</text>
</comment>
<dbReference type="Proteomes" id="UP001149140">
    <property type="component" value="Unassembled WGS sequence"/>
</dbReference>
<evidence type="ECO:0000256" key="1">
    <source>
        <dbReference type="SAM" id="MobiDB-lite"/>
    </source>
</evidence>
<feature type="region of interest" description="Disordered" evidence="1">
    <location>
        <begin position="252"/>
        <end position="272"/>
    </location>
</feature>
<keyword evidence="2" id="KW-0812">Transmembrane</keyword>
<keyword evidence="2" id="KW-1133">Transmembrane helix</keyword>
<feature type="compositionally biased region" description="Basic and acidic residues" evidence="1">
    <location>
        <begin position="252"/>
        <end position="265"/>
    </location>
</feature>
<feature type="transmembrane region" description="Helical" evidence="2">
    <location>
        <begin position="20"/>
        <end position="40"/>
    </location>
</feature>
<proteinExistence type="predicted"/>
<evidence type="ECO:0000256" key="2">
    <source>
        <dbReference type="SAM" id="Phobius"/>
    </source>
</evidence>
<evidence type="ECO:0000313" key="3">
    <source>
        <dbReference type="EMBL" id="MDA0166448.1"/>
    </source>
</evidence>
<organism evidence="3 4">
    <name type="scientific">Solirubrobacter ginsenosidimutans</name>
    <dbReference type="NCBI Taxonomy" id="490573"/>
    <lineage>
        <taxon>Bacteria</taxon>
        <taxon>Bacillati</taxon>
        <taxon>Actinomycetota</taxon>
        <taxon>Thermoleophilia</taxon>
        <taxon>Solirubrobacterales</taxon>
        <taxon>Solirubrobacteraceae</taxon>
        <taxon>Solirubrobacter</taxon>
    </lineage>
</organism>
<keyword evidence="4" id="KW-1185">Reference proteome</keyword>
<evidence type="ECO:0000313" key="4">
    <source>
        <dbReference type="Proteomes" id="UP001149140"/>
    </source>
</evidence>
<sequence length="560" mass="60341">MRNDMIMQLNARAERGFSMFIVIMAMFVTSMFVAAAFAAANGDLPVSGVAVQRKSTYAAAEAGLNFYLNRLQVDPDYWTKCASGPAPNGSELNPVNQLWDGSGADPRRWRTIPGATDQYTIELIPAPGYTSCDTTKQQSFVDLDTGTFKIKATGRTSSTATRTRSIIATFRRDSFLNFVYFTNYENRDPAAESDKDKREDQQRDCADKYRSARAGKGCPEIQFATGDAINGPLHTNDENLYICSTPTFGRTLNKDGTPRPTKTDTVEVSGGGTGHIATPPPPPPAQAPNPPCQDSPTINTALPGGFKTKSQKLALPDSNAALESIALNSSSRYAGLTRIRLRGTVMDITKADGSTVTGAAWPTSGVVYVANNGPCEGEIPTAADYDESPTCGNVYVSGTYSQSLTIAAANDIIVAPTSSDKTDANLTQSGSNDAMLGLVANNFVRVQHRSARTGNPCTTDTTSWPAITNVTIEAAILALQHSFIVDNYQCGKLGQLSVTGAIVQKYRGPVGTGTATSNTSGYLKNYWYDDRFRYRSPPYFLTPVDAAWDIVRVHEYVKGN</sequence>
<dbReference type="EMBL" id="JAPDOD010000066">
    <property type="protein sequence ID" value="MDA0166448.1"/>
    <property type="molecule type" value="Genomic_DNA"/>
</dbReference>
<gene>
    <name evidence="3" type="ORF">OM076_39655</name>
</gene>